<dbReference type="InterPro" id="IPR030395">
    <property type="entry name" value="GP_PDE_dom"/>
</dbReference>
<dbReference type="PROSITE" id="PS50007">
    <property type="entry name" value="PIPLC_X_DOMAIN"/>
    <property type="match status" value="1"/>
</dbReference>
<feature type="domain" description="GP-PDE" evidence="2">
    <location>
        <begin position="38"/>
        <end position="277"/>
    </location>
</feature>
<proteinExistence type="predicted"/>
<evidence type="ECO:0000259" key="2">
    <source>
        <dbReference type="PROSITE" id="PS51704"/>
    </source>
</evidence>
<dbReference type="Gene3D" id="3.20.20.190">
    <property type="entry name" value="Phosphatidylinositol (PI) phosphodiesterase"/>
    <property type="match status" value="1"/>
</dbReference>
<dbReference type="CDD" id="cd08566">
    <property type="entry name" value="GDPD_AtGDE_like"/>
    <property type="match status" value="1"/>
</dbReference>
<sequence length="284" mass="33043">MKKNIFLLLAITVISLTSYAQSTKLDRLIANYENQDYVMAVAHRAVHDKYPENSVEAINEAIRIGVDIVEIDVRETKDGKLIIMHDSSIDRSTNGTGLVKDLEWKDLKNLRLKIDDSITDQKILTLAEVFQFTKGKIFLDLDFKSLSERGAKTAFKLIEKYQVEKEVIFYLYDYTKAPKIHAINPNVKIMPRAYSAEDVENILKYDYITVIQVDDRFYKDSLLKKAFDKGMRVWVNALGDYDDMETIEKYSGFEKCFDKKYINVIQTDHPQQLLDYLNMKGYRN</sequence>
<dbReference type="EMBL" id="JBHMEZ010000001">
    <property type="protein sequence ID" value="MFB9051615.1"/>
    <property type="molecule type" value="Genomic_DNA"/>
</dbReference>
<dbReference type="InterPro" id="IPR017946">
    <property type="entry name" value="PLC-like_Pdiesterase_TIM-brl"/>
</dbReference>
<dbReference type="Proteomes" id="UP001589605">
    <property type="component" value="Unassembled WGS sequence"/>
</dbReference>
<dbReference type="PANTHER" id="PTHR46320">
    <property type="entry name" value="GLYCEROPHOSPHODIESTER PHOSPHODIESTERASE 1"/>
    <property type="match status" value="1"/>
</dbReference>
<keyword evidence="1" id="KW-0732">Signal</keyword>
<comment type="caution">
    <text evidence="3">The sequence shown here is derived from an EMBL/GenBank/DDBJ whole genome shotgun (WGS) entry which is preliminary data.</text>
</comment>
<dbReference type="SUPFAM" id="SSF51695">
    <property type="entry name" value="PLC-like phosphodiesterases"/>
    <property type="match status" value="1"/>
</dbReference>
<evidence type="ECO:0000313" key="3">
    <source>
        <dbReference type="EMBL" id="MFB9051615.1"/>
    </source>
</evidence>
<protein>
    <submittedName>
        <fullName evidence="3">Glycerophosphodiester phosphodiesterase family protein</fullName>
    </submittedName>
</protein>
<dbReference type="PROSITE" id="PS51704">
    <property type="entry name" value="GP_PDE"/>
    <property type="match status" value="1"/>
</dbReference>
<dbReference type="PANTHER" id="PTHR46320:SF1">
    <property type="entry name" value="GLYCEROPHOSPHODIESTER PHOSPHODIESTERASE 1"/>
    <property type="match status" value="1"/>
</dbReference>
<evidence type="ECO:0000256" key="1">
    <source>
        <dbReference type="SAM" id="SignalP"/>
    </source>
</evidence>
<evidence type="ECO:0000313" key="4">
    <source>
        <dbReference type="Proteomes" id="UP001589605"/>
    </source>
</evidence>
<reference evidence="3 4" key="1">
    <citation type="submission" date="2024-09" db="EMBL/GenBank/DDBJ databases">
        <authorList>
            <person name="Sun Q."/>
            <person name="Mori K."/>
        </authorList>
    </citation>
    <scope>NUCLEOTIDE SEQUENCE [LARGE SCALE GENOMIC DNA]</scope>
    <source>
        <strain evidence="3 4">CECT 8286</strain>
    </source>
</reference>
<dbReference type="Pfam" id="PF03009">
    <property type="entry name" value="GDPD"/>
    <property type="match status" value="1"/>
</dbReference>
<feature type="chain" id="PRO_5047026893" evidence="1">
    <location>
        <begin position="21"/>
        <end position="284"/>
    </location>
</feature>
<accession>A0ABV5EWQ3</accession>
<dbReference type="RefSeq" id="WP_382380209.1">
    <property type="nucleotide sequence ID" value="NZ_JBHMEZ010000001.1"/>
</dbReference>
<feature type="signal peptide" evidence="1">
    <location>
        <begin position="1"/>
        <end position="20"/>
    </location>
</feature>
<keyword evidence="4" id="KW-1185">Reference proteome</keyword>
<gene>
    <name evidence="3" type="ORF">ACFFVB_00860</name>
</gene>
<name>A0ABV5EWQ3_9FLAO</name>
<organism evidence="3 4">
    <name type="scientific">Formosa undariae</name>
    <dbReference type="NCBI Taxonomy" id="1325436"/>
    <lineage>
        <taxon>Bacteria</taxon>
        <taxon>Pseudomonadati</taxon>
        <taxon>Bacteroidota</taxon>
        <taxon>Flavobacteriia</taxon>
        <taxon>Flavobacteriales</taxon>
        <taxon>Flavobacteriaceae</taxon>
        <taxon>Formosa</taxon>
    </lineage>
</organism>